<protein>
    <submittedName>
        <fullName evidence="7">AcrR family transcriptional regulator</fullName>
    </submittedName>
</protein>
<evidence type="ECO:0000256" key="4">
    <source>
        <dbReference type="PROSITE-ProRule" id="PRU00335"/>
    </source>
</evidence>
<feature type="compositionally biased region" description="Low complexity" evidence="5">
    <location>
        <begin position="1"/>
        <end position="26"/>
    </location>
</feature>
<dbReference type="Proteomes" id="UP000590811">
    <property type="component" value="Unassembled WGS sequence"/>
</dbReference>
<evidence type="ECO:0000256" key="1">
    <source>
        <dbReference type="ARBA" id="ARBA00023015"/>
    </source>
</evidence>
<feature type="domain" description="HTH tetR-type" evidence="6">
    <location>
        <begin position="28"/>
        <end position="87"/>
    </location>
</feature>
<dbReference type="EMBL" id="JACHVT010000003">
    <property type="protein sequence ID" value="MBB2986312.1"/>
    <property type="molecule type" value="Genomic_DNA"/>
</dbReference>
<dbReference type="InterPro" id="IPR050109">
    <property type="entry name" value="HTH-type_TetR-like_transc_reg"/>
</dbReference>
<keyword evidence="3" id="KW-0804">Transcription</keyword>
<name>A0A839PZT8_9MICO</name>
<feature type="region of interest" description="Disordered" evidence="5">
    <location>
        <begin position="223"/>
        <end position="268"/>
    </location>
</feature>
<sequence length="268" mass="28787">MSRVASPSSSPPASSSSASQRAAPMAADDRRDALVDAFVRVARREGRAPTTSEIAAEAGVAEGTIYRVFASKDQLEQDAVQAAFCPGPVRRRITAVDPEGSLHDRLVAFTRIMQARFTEVFGLMGALGLTEPPNRGPHLACYEAGRHVRGPEGDAHVPVHQPLLDTVHALLVHDDDELIVPGPELVHRLRLFTFSASHPGITDGAVLTPEEIVDTVLLGLRRRDDAPTNGLTPTPRESVASRASRATRHPSHDHPAGARRPDREAPSC</sequence>
<keyword evidence="2 4" id="KW-0238">DNA-binding</keyword>
<evidence type="ECO:0000256" key="3">
    <source>
        <dbReference type="ARBA" id="ARBA00023163"/>
    </source>
</evidence>
<evidence type="ECO:0000313" key="7">
    <source>
        <dbReference type="EMBL" id="MBB2986312.1"/>
    </source>
</evidence>
<comment type="caution">
    <text evidence="7">The sequence shown here is derived from an EMBL/GenBank/DDBJ whole genome shotgun (WGS) entry which is preliminary data.</text>
</comment>
<feature type="region of interest" description="Disordered" evidence="5">
    <location>
        <begin position="1"/>
        <end position="28"/>
    </location>
</feature>
<feature type="DNA-binding region" description="H-T-H motif" evidence="4">
    <location>
        <begin position="50"/>
        <end position="69"/>
    </location>
</feature>
<gene>
    <name evidence="7" type="ORF">FHW14_001466</name>
</gene>
<evidence type="ECO:0000256" key="5">
    <source>
        <dbReference type="SAM" id="MobiDB-lite"/>
    </source>
</evidence>
<keyword evidence="1" id="KW-0805">Transcription regulation</keyword>
<organism evidence="7 8">
    <name type="scientific">Terracoccus luteus</name>
    <dbReference type="NCBI Taxonomy" id="53356"/>
    <lineage>
        <taxon>Bacteria</taxon>
        <taxon>Bacillati</taxon>
        <taxon>Actinomycetota</taxon>
        <taxon>Actinomycetes</taxon>
        <taxon>Micrococcales</taxon>
        <taxon>Intrasporangiaceae</taxon>
        <taxon>Terracoccus</taxon>
    </lineage>
</organism>
<dbReference type="Pfam" id="PF00440">
    <property type="entry name" value="TetR_N"/>
    <property type="match status" value="1"/>
</dbReference>
<accession>A0A839PZT8</accession>
<proteinExistence type="predicted"/>
<evidence type="ECO:0000259" key="6">
    <source>
        <dbReference type="PROSITE" id="PS50977"/>
    </source>
</evidence>
<dbReference type="AlphaFoldDB" id="A0A839PZT8"/>
<dbReference type="InterPro" id="IPR009057">
    <property type="entry name" value="Homeodomain-like_sf"/>
</dbReference>
<dbReference type="RefSeq" id="WP_253354290.1">
    <property type="nucleotide sequence ID" value="NZ_JACHVT010000003.1"/>
</dbReference>
<evidence type="ECO:0000313" key="8">
    <source>
        <dbReference type="Proteomes" id="UP000590811"/>
    </source>
</evidence>
<dbReference type="GO" id="GO:0000976">
    <property type="term" value="F:transcription cis-regulatory region binding"/>
    <property type="evidence" value="ECO:0007669"/>
    <property type="project" value="TreeGrafter"/>
</dbReference>
<dbReference type="Gene3D" id="1.10.357.10">
    <property type="entry name" value="Tetracycline Repressor, domain 2"/>
    <property type="match status" value="1"/>
</dbReference>
<dbReference type="InterPro" id="IPR001647">
    <property type="entry name" value="HTH_TetR"/>
</dbReference>
<feature type="compositionally biased region" description="Basic and acidic residues" evidence="5">
    <location>
        <begin position="250"/>
        <end position="268"/>
    </location>
</feature>
<evidence type="ECO:0000256" key="2">
    <source>
        <dbReference type="ARBA" id="ARBA00023125"/>
    </source>
</evidence>
<dbReference type="PROSITE" id="PS50977">
    <property type="entry name" value="HTH_TETR_2"/>
    <property type="match status" value="1"/>
</dbReference>
<reference evidence="7 8" key="1">
    <citation type="submission" date="2020-08" db="EMBL/GenBank/DDBJ databases">
        <title>Genomic Encyclopedia of Type Strains, Phase IV (KMG-V): Genome sequencing to study the core and pangenomes of soil and plant-associated prokaryotes.</title>
        <authorList>
            <person name="Whitman W."/>
        </authorList>
    </citation>
    <scope>NUCLEOTIDE SEQUENCE [LARGE SCALE GENOMIC DNA]</scope>
    <source>
        <strain evidence="7 8">B3ACCR2</strain>
    </source>
</reference>
<dbReference type="PANTHER" id="PTHR30055">
    <property type="entry name" value="HTH-TYPE TRANSCRIPTIONAL REGULATOR RUTR"/>
    <property type="match status" value="1"/>
</dbReference>
<dbReference type="GO" id="GO:0003700">
    <property type="term" value="F:DNA-binding transcription factor activity"/>
    <property type="evidence" value="ECO:0007669"/>
    <property type="project" value="TreeGrafter"/>
</dbReference>
<dbReference type="SUPFAM" id="SSF46689">
    <property type="entry name" value="Homeodomain-like"/>
    <property type="match status" value="1"/>
</dbReference>
<dbReference type="PANTHER" id="PTHR30055:SF234">
    <property type="entry name" value="HTH-TYPE TRANSCRIPTIONAL REGULATOR BETI"/>
    <property type="match status" value="1"/>
</dbReference>